<accession>A0ABN6CXS5</accession>
<organism evidence="3 4">
    <name type="scientific">Thiomicrorhabdus immobilis</name>
    <dbReference type="NCBI Taxonomy" id="2791037"/>
    <lineage>
        <taxon>Bacteria</taxon>
        <taxon>Pseudomonadati</taxon>
        <taxon>Pseudomonadota</taxon>
        <taxon>Gammaproteobacteria</taxon>
        <taxon>Thiotrichales</taxon>
        <taxon>Piscirickettsiaceae</taxon>
        <taxon>Thiomicrorhabdus</taxon>
    </lineage>
</organism>
<sequence>MLIKRTHHFLQWAFWLFVAYLLITRLFISWVQFYPQQFIGLAQSVTQTEIKLAHIEVEQSWLGFQTKIDKLSIDSPDFQFQADFLAVDINLLALFIPAVEYGDYLEISQGAFQNKVQQPAGIPSQEEFQPEDLANINVNISRFWKRVTLKNLVLTEVGRPGLSVQFYDFQSLNASRLTIVGEFSLNYKDVLNYERFHLKSSFSPDVWGDLGTGEFSLSSFRPLRIKRLSKLLSQNWQAVLPQGELILDLKGSISQSQIASLEVNLHTQALHWTQKQEGLPVSLGLQLLWNAEQQNIQKHFKDWKFSLAKIEIDNQFIKTVSPVELYFEQGKYLNFNADYFDIEPFKVLVKSLIHTQHVAALFDRAAYLSISKLNGKLDWQTLDVPELAVHFDRLDVPVTDYPGMSLQHLQIVKTPSHILVSTPKPIWVMSPTIHSKPMKLSLPNSVELKFDEVDQAWQLTKTQINLDKIPVSITLKKLTSSTIDSEFDLKVSSIAELKDYLPYGLMSPKLKSWLSESLQGGEDVSLNGVVKGAFADFPFEEGQGEFMVTGQVKNARLKFDSKWPVLKDFDANLVFKPFQLAIDVDKVNIGADVLATNVNVTIPDLHQHDIALTVKGNVVTSLNNAANYLSLSPIASKLGMQAFFKESGKFSGNSSVVLDQIWVPISGYEGRNEEVSGRVIFQNASLQLFKELSLSRINGTLQFTDSVISADKLTFDALDGKGVAKIVTDSKNKQVKVQAGGNLFAQKHDWFQKPIPWDVNLTIPFKSAKKSDISLALLADVSQGDSLLPAPFDAKALHNKKVELYTKISKSNILVDAKLPGLVNSQFHWQELKDAYQLQSNKIAIGVPDKIFKRYSKSTSFIRGEFDFFDIDAWIPIFKKADLFEKKADTERSLILDDVSFAIENTRFLSHNYKQIVIDVNSSVDKPVSVDIKSKDIAGSVLFENDNLIRVDLSRFKFFTDDTDIKNGTDSSAFEQAGECQPKADDNSVLPNVVLTGQNISIDERKIDAISFRLEDGIEQLSIKDIKGNFGGKAGVLNASYEFSKKKQQSLFKAQLTSNDVSAVTEFIKLNKGFSGKSADVNLQLNWFGGLECFSTKAASGDIRFKIKEGSVEDVEPGFARLIGLLSVESLVRRLQLDLKDVTNKGMVYDEIKGSAILKNGLLNLTEFTIKAPSANGDISGMVNIEKQTFDLNAKITPKIGATIPTLAALAGAANPLTALAVYTLMKVIPGVNENLITYKYKISGPWASPIIDGEKLDESKESKASGNSSILDIN</sequence>
<dbReference type="RefSeq" id="WP_237261426.1">
    <property type="nucleotide sequence ID" value="NZ_AP024202.1"/>
</dbReference>
<keyword evidence="1" id="KW-0812">Transmembrane</keyword>
<dbReference type="Proteomes" id="UP001054820">
    <property type="component" value="Chromosome"/>
</dbReference>
<evidence type="ECO:0000259" key="2">
    <source>
        <dbReference type="Pfam" id="PF13116"/>
    </source>
</evidence>
<dbReference type="PANTHER" id="PTHR38690:SF1">
    <property type="entry name" value="PROTEASE"/>
    <property type="match status" value="1"/>
</dbReference>
<evidence type="ECO:0000256" key="1">
    <source>
        <dbReference type="SAM" id="Phobius"/>
    </source>
</evidence>
<keyword evidence="1" id="KW-1133">Transmembrane helix</keyword>
<dbReference type="InterPro" id="IPR011836">
    <property type="entry name" value="YhdP"/>
</dbReference>
<dbReference type="InterPro" id="IPR025263">
    <property type="entry name" value="YhdP_central"/>
</dbReference>
<evidence type="ECO:0000313" key="3">
    <source>
        <dbReference type="EMBL" id="BCN93937.1"/>
    </source>
</evidence>
<keyword evidence="4" id="KW-1185">Reference proteome</keyword>
<evidence type="ECO:0000313" key="4">
    <source>
        <dbReference type="Proteomes" id="UP001054820"/>
    </source>
</evidence>
<gene>
    <name evidence="3" type="ORF">THMIRHAM_17220</name>
</gene>
<dbReference type="PANTHER" id="PTHR38690">
    <property type="entry name" value="PROTEASE-RELATED"/>
    <property type="match status" value="1"/>
</dbReference>
<name>A0ABN6CXS5_9GAMM</name>
<keyword evidence="1" id="KW-0472">Membrane</keyword>
<feature type="transmembrane region" description="Helical" evidence="1">
    <location>
        <begin position="12"/>
        <end position="33"/>
    </location>
</feature>
<reference evidence="3" key="1">
    <citation type="journal article" date="2022" name="Arch. Microbiol.">
        <title>Thiomicrorhabdus immobilis sp. nov., a mesophilic sulfur-oxidizing bacterium isolated from sediment of a brackish lake in northern Japan.</title>
        <authorList>
            <person name="Kojima H."/>
            <person name="Mochizuki J."/>
            <person name="Kanda M."/>
            <person name="Watanabe T."/>
            <person name="Fukui M."/>
        </authorList>
    </citation>
    <scope>NUCLEOTIDE SEQUENCE</scope>
    <source>
        <strain evidence="3">Am19</strain>
    </source>
</reference>
<dbReference type="EMBL" id="AP024202">
    <property type="protein sequence ID" value="BCN93937.1"/>
    <property type="molecule type" value="Genomic_DNA"/>
</dbReference>
<dbReference type="Pfam" id="PF13116">
    <property type="entry name" value="YhdP"/>
    <property type="match status" value="1"/>
</dbReference>
<proteinExistence type="predicted"/>
<feature type="domain" description="YhdP central" evidence="2">
    <location>
        <begin position="9"/>
        <end position="1252"/>
    </location>
</feature>
<protein>
    <submittedName>
        <fullName evidence="3">DUF3971 domain-containing protein</fullName>
    </submittedName>
</protein>